<sequence length="446" mass="48602">MGFEAAALEAARGVDKPLLAGDFEAQLPPLEKLASAARKGGKSHSLDELSQDTRGKLFTALLRVMRQRPVEDEEKEAKRRQVFATLAEVWRALGDERRMELAKEEAGDVKIAPWLLAHTGEWDKVAAFHEHERKYREAAKLYEEHDQPKEAARLYGLAGDAPKVVELLGKLGDREALLEEAKKLPPQQQETALLAAGQGDVLMQLLVEAERWEDVGRLYERAEQWGDAARAFEKAGKTHKAARAFDKAGETQEADRLIEVEAKALEESDPAAAAKAWARFGRPLQAARLATSALEKFRWLREGGDNEQAAEIAKAEAAAAVEAGKPPLEIAPWLARSGDTAGALKIYDEHRQPEDAGQIFEELGENELAARCYEVAGKTRKAAELFERAGNAEAAERLRAMEPAPAKAAPKAGPKGGAKAGPRPGGPRRGGGERRQGGRPQPKPKG</sequence>
<dbReference type="InterPro" id="IPR011990">
    <property type="entry name" value="TPR-like_helical_dom_sf"/>
</dbReference>
<dbReference type="SUPFAM" id="SSF48452">
    <property type="entry name" value="TPR-like"/>
    <property type="match status" value="1"/>
</dbReference>
<reference evidence="2 3" key="1">
    <citation type="submission" date="2015-08" db="EMBL/GenBank/DDBJ databases">
        <authorList>
            <person name="Babu N.S."/>
            <person name="Beckwith C.J."/>
            <person name="Beseler K.G."/>
            <person name="Brison A."/>
            <person name="Carone J.V."/>
            <person name="Caskin T.P."/>
            <person name="Diamond M."/>
            <person name="Durham M.E."/>
            <person name="Foxe J.M."/>
            <person name="Go M."/>
            <person name="Henderson B.A."/>
            <person name="Jones I.B."/>
            <person name="McGettigan J.A."/>
            <person name="Micheletti S.J."/>
            <person name="Nasrallah M.E."/>
            <person name="Ortiz D."/>
            <person name="Piller C.R."/>
            <person name="Privatt S.R."/>
            <person name="Schneider S.L."/>
            <person name="Sharp S."/>
            <person name="Smith T.C."/>
            <person name="Stanton J.D."/>
            <person name="Ullery H.E."/>
            <person name="Wilson R.J."/>
            <person name="Serrano M.G."/>
            <person name="Buck G."/>
            <person name="Lee V."/>
            <person name="Wang Y."/>
            <person name="Carvalho R."/>
            <person name="Voegtly L."/>
            <person name="Shi R."/>
            <person name="Duckworth R."/>
            <person name="Johnson A."/>
            <person name="Loviza R."/>
            <person name="Walstead R."/>
            <person name="Shah Z."/>
            <person name="Kiflezghi M."/>
            <person name="Wade K."/>
            <person name="Ball S.L."/>
            <person name="Bradley K.W."/>
            <person name="Asai D.J."/>
            <person name="Bowman C.A."/>
            <person name="Russell D.A."/>
            <person name="Pope W.H."/>
            <person name="Jacobs-Sera D."/>
            <person name="Hendrix R.W."/>
            <person name="Hatfull G.F."/>
        </authorList>
    </citation>
    <scope>NUCLEOTIDE SEQUENCE [LARGE SCALE GENOMIC DNA]</scope>
    <source>
        <strain evidence="2 3">DSM 27710</strain>
    </source>
</reference>
<proteinExistence type="predicted"/>
<gene>
    <name evidence="2" type="ORF">AKJ08_3181</name>
</gene>
<dbReference type="Proteomes" id="UP000055590">
    <property type="component" value="Chromosome"/>
</dbReference>
<organism evidence="2 3">
    <name type="scientific">Vulgatibacter incomptus</name>
    <dbReference type="NCBI Taxonomy" id="1391653"/>
    <lineage>
        <taxon>Bacteria</taxon>
        <taxon>Pseudomonadati</taxon>
        <taxon>Myxococcota</taxon>
        <taxon>Myxococcia</taxon>
        <taxon>Myxococcales</taxon>
        <taxon>Cystobacterineae</taxon>
        <taxon>Vulgatibacteraceae</taxon>
        <taxon>Vulgatibacter</taxon>
    </lineage>
</organism>
<dbReference type="Gene3D" id="1.25.40.470">
    <property type="match status" value="1"/>
</dbReference>
<dbReference type="RefSeq" id="WP_050726914.1">
    <property type="nucleotide sequence ID" value="NZ_CP012332.1"/>
</dbReference>
<name>A0A0K1PI60_9BACT</name>
<evidence type="ECO:0000313" key="2">
    <source>
        <dbReference type="EMBL" id="AKU92794.1"/>
    </source>
</evidence>
<evidence type="ECO:0000313" key="3">
    <source>
        <dbReference type="Proteomes" id="UP000055590"/>
    </source>
</evidence>
<evidence type="ECO:0000256" key="1">
    <source>
        <dbReference type="SAM" id="MobiDB-lite"/>
    </source>
</evidence>
<feature type="region of interest" description="Disordered" evidence="1">
    <location>
        <begin position="396"/>
        <end position="446"/>
    </location>
</feature>
<keyword evidence="3" id="KW-1185">Reference proteome</keyword>
<dbReference type="EMBL" id="CP012332">
    <property type="protein sequence ID" value="AKU92794.1"/>
    <property type="molecule type" value="Genomic_DNA"/>
</dbReference>
<dbReference type="AlphaFoldDB" id="A0A0K1PI60"/>
<protein>
    <submittedName>
        <fullName evidence="2">Transcription termination factor Rho</fullName>
    </submittedName>
</protein>
<accession>A0A0K1PI60</accession>
<feature type="compositionally biased region" description="Low complexity" evidence="1">
    <location>
        <begin position="402"/>
        <end position="413"/>
    </location>
</feature>
<dbReference type="KEGG" id="vin:AKJ08_3181"/>